<dbReference type="SUPFAM" id="SSF56219">
    <property type="entry name" value="DNase I-like"/>
    <property type="match status" value="1"/>
</dbReference>
<dbReference type="Gene3D" id="1.10.555.10">
    <property type="entry name" value="Rho GTPase activation protein"/>
    <property type="match status" value="1"/>
</dbReference>
<dbReference type="AlphaFoldDB" id="A0A9Q5N7T9"/>
<dbReference type="GO" id="GO:0031901">
    <property type="term" value="C:early endosome membrane"/>
    <property type="evidence" value="ECO:0007669"/>
    <property type="project" value="UniProtKB-SubCell"/>
</dbReference>
<keyword evidence="4" id="KW-0968">Cytoplasmic vesicle</keyword>
<dbReference type="InterPro" id="IPR000300">
    <property type="entry name" value="IPPc"/>
</dbReference>
<dbReference type="SMART" id="SM00128">
    <property type="entry name" value="IPPc"/>
    <property type="match status" value="1"/>
</dbReference>
<evidence type="ECO:0000313" key="7">
    <source>
        <dbReference type="Proteomes" id="UP000757232"/>
    </source>
</evidence>
<protein>
    <submittedName>
        <fullName evidence="6">DNase I-like protein</fullName>
    </submittedName>
</protein>
<dbReference type="InterPro" id="IPR000198">
    <property type="entry name" value="RhoGAP_dom"/>
</dbReference>
<evidence type="ECO:0000313" key="6">
    <source>
        <dbReference type="EMBL" id="OCB87226.1"/>
    </source>
</evidence>
<dbReference type="Pfam" id="PF00620">
    <property type="entry name" value="RhoGAP"/>
    <property type="match status" value="1"/>
</dbReference>
<evidence type="ECO:0000256" key="2">
    <source>
        <dbReference type="ARBA" id="ARBA00004580"/>
    </source>
</evidence>
<sequence length="928" mass="104054">MGYDDVEIEEILHQYLGPLESVKSILVVRAISSGEHEATSMLVGDDVIHILAVVSSTDSIEEEGSVFIFRPVSVSHQSESDVLTNYQLRATLPLTNDLAILMAQSRSRSGTIDLRRGRNAPIVKPLFILTLSYGNRKWTFSTDSSENLRIFVSECRRLINTASSSSRVDFRWLNKYQSHRQLQVPTLFPRPDLRKVRKPSHLDLSASVAGQPGDEDADLLLIIDDWLRSHVEEDKDVYIEEHPIRIRLGTFNVNGKTPSRDLAPWIRPQHSKQAEKVFLPPLKAISPISLSSFTASDYLSAQSSTSGDELPFCDPRGEPDIYVLGFQELDLSTEALLISYNTVREDLWVEAIFAALGEVRGEYTKLISKQLVGMLVICIVRNELVKDITDIRTSAIGTGLMGVMGNKGAVALRLTVYSTVVTFVNAHLAAFDEYTDRRNADFHDLSRRLAFVSPAGTPTSEETMDQSAESIFQSDVLFWMGDLNYRIDLPDAEVRQLIAGNLQTRKYDIRDLLSQDQLTKARLQGKAFEDFIEGEISDLPSYRFSTGVATDANGYDMKRRPAWTDRVLYRVSPRTCHRQAKYTVHPELTMSDHKPVSADFCIATRRADESGYYSEVRRMVEHVEELIVNTDSTPKLKVLSSEVQFGDIWYKRKAAHPVTLQNIGKVACAFRFVSSGENESTFARWLSAEPQMGIVLPDEELSISLTVCVDETSAPGLNTGEAELQHTLILHTLRGKDHFIVVSGNYKRTCFGNDLATLVRLPGSVRQSSIPNESPERAKARTNAPREVMRLINWLMTNATDIPDLFVSHGNPQMEDSIRESLDTGEDFDFDASQLSEDDRHVLALSFADTLLQFFQSLPSSVIPASLQERCALITDRDEAFEVLSSELPNYVLNVWISLTAFLHYVAQQGTSIDQEKLNENIKAVVLA</sequence>
<dbReference type="Pfam" id="PF22669">
    <property type="entry name" value="Exo_endo_phos2"/>
    <property type="match status" value="1"/>
</dbReference>
<dbReference type="InterPro" id="IPR036691">
    <property type="entry name" value="Endo/exonu/phosph_ase_sf"/>
</dbReference>
<comment type="subcellular location">
    <subcellularLocation>
        <location evidence="2">Cytoplasmic vesicle</location>
        <location evidence="2">Phagosome membrane</location>
    </subcellularLocation>
    <subcellularLocation>
        <location evidence="1">Early endosome membrane</location>
    </subcellularLocation>
</comment>
<dbReference type="OrthoDB" id="7862313at2759"/>
<evidence type="ECO:0000259" key="5">
    <source>
        <dbReference type="PROSITE" id="PS50238"/>
    </source>
</evidence>
<reference evidence="6" key="1">
    <citation type="submission" date="2016-06" db="EMBL/GenBank/DDBJ databases">
        <title>Draft Genome sequence of the fungus Inonotus baumii.</title>
        <authorList>
            <person name="Zhu H."/>
            <person name="Lin W."/>
        </authorList>
    </citation>
    <scope>NUCLEOTIDE SEQUENCE</scope>
    <source>
        <strain evidence="6">821</strain>
    </source>
</reference>
<evidence type="ECO:0000256" key="4">
    <source>
        <dbReference type="ARBA" id="ARBA00023329"/>
    </source>
</evidence>
<dbReference type="InterPro" id="IPR046985">
    <property type="entry name" value="IP5"/>
</dbReference>
<evidence type="ECO:0000256" key="3">
    <source>
        <dbReference type="ARBA" id="ARBA00022753"/>
    </source>
</evidence>
<dbReference type="SUPFAM" id="SSF48350">
    <property type="entry name" value="GTPase activation domain, GAP"/>
    <property type="match status" value="1"/>
</dbReference>
<dbReference type="Proteomes" id="UP000757232">
    <property type="component" value="Unassembled WGS sequence"/>
</dbReference>
<dbReference type="PANTHER" id="PTHR11200:SF300">
    <property type="entry name" value="TYPE II INOSITOL 1,4,5-TRISPHOSPHATE 5-PHOSPHATASE"/>
    <property type="match status" value="1"/>
</dbReference>
<dbReference type="PANTHER" id="PTHR11200">
    <property type="entry name" value="INOSITOL 5-PHOSPHATASE"/>
    <property type="match status" value="1"/>
</dbReference>
<keyword evidence="7" id="KW-1185">Reference proteome</keyword>
<keyword evidence="3" id="KW-0967">Endosome</keyword>
<dbReference type="SMART" id="SM00324">
    <property type="entry name" value="RhoGAP"/>
    <property type="match status" value="1"/>
</dbReference>
<dbReference type="InterPro" id="IPR008936">
    <property type="entry name" value="Rho_GTPase_activation_prot"/>
</dbReference>
<proteinExistence type="predicted"/>
<accession>A0A9Q5N7T9</accession>
<dbReference type="EMBL" id="LNZH02000194">
    <property type="protein sequence ID" value="OCB87226.1"/>
    <property type="molecule type" value="Genomic_DNA"/>
</dbReference>
<gene>
    <name evidence="6" type="ORF">A7U60_g5743</name>
</gene>
<name>A0A9Q5N7T9_SANBA</name>
<dbReference type="Gene3D" id="2.60.40.10">
    <property type="entry name" value="Immunoglobulins"/>
    <property type="match status" value="1"/>
</dbReference>
<dbReference type="GO" id="GO:0007165">
    <property type="term" value="P:signal transduction"/>
    <property type="evidence" value="ECO:0007669"/>
    <property type="project" value="InterPro"/>
</dbReference>
<dbReference type="GO" id="GO:0046856">
    <property type="term" value="P:phosphatidylinositol dephosphorylation"/>
    <property type="evidence" value="ECO:0007669"/>
    <property type="project" value="InterPro"/>
</dbReference>
<dbReference type="Gene3D" id="3.60.10.10">
    <property type="entry name" value="Endonuclease/exonuclease/phosphatase"/>
    <property type="match status" value="1"/>
</dbReference>
<dbReference type="PROSITE" id="PS50238">
    <property type="entry name" value="RHOGAP"/>
    <property type="match status" value="1"/>
</dbReference>
<dbReference type="InterPro" id="IPR013783">
    <property type="entry name" value="Ig-like_fold"/>
</dbReference>
<comment type="caution">
    <text evidence="6">The sequence shown here is derived from an EMBL/GenBank/DDBJ whole genome shotgun (WGS) entry which is preliminary data.</text>
</comment>
<dbReference type="GO" id="GO:0004439">
    <property type="term" value="F:phosphatidylinositol-4,5-bisphosphate 5-phosphatase activity"/>
    <property type="evidence" value="ECO:0007669"/>
    <property type="project" value="TreeGrafter"/>
</dbReference>
<feature type="domain" description="Rho-GAP" evidence="5">
    <location>
        <begin position="768"/>
        <end position="928"/>
    </location>
</feature>
<evidence type="ECO:0000256" key="1">
    <source>
        <dbReference type="ARBA" id="ARBA00004146"/>
    </source>
</evidence>
<dbReference type="Pfam" id="PF21310">
    <property type="entry name" value="OCRL-like_ASH"/>
    <property type="match status" value="1"/>
</dbReference>
<dbReference type="InterPro" id="IPR048869">
    <property type="entry name" value="OCRL-1_2_ASH"/>
</dbReference>
<organism evidence="6 7">
    <name type="scientific">Sanghuangporus baumii</name>
    <name type="common">Phellinus baumii</name>
    <dbReference type="NCBI Taxonomy" id="108892"/>
    <lineage>
        <taxon>Eukaryota</taxon>
        <taxon>Fungi</taxon>
        <taxon>Dikarya</taxon>
        <taxon>Basidiomycota</taxon>
        <taxon>Agaricomycotina</taxon>
        <taxon>Agaricomycetes</taxon>
        <taxon>Hymenochaetales</taxon>
        <taxon>Hymenochaetaceae</taxon>
        <taxon>Sanghuangporus</taxon>
    </lineage>
</organism>